<organism evidence="7">
    <name type="scientific">uncultured Dysgonomonas sp</name>
    <dbReference type="NCBI Taxonomy" id="206096"/>
    <lineage>
        <taxon>Bacteria</taxon>
        <taxon>Pseudomonadati</taxon>
        <taxon>Bacteroidota</taxon>
        <taxon>Bacteroidia</taxon>
        <taxon>Bacteroidales</taxon>
        <taxon>Dysgonomonadaceae</taxon>
        <taxon>Dysgonomonas</taxon>
        <taxon>environmental samples</taxon>
    </lineage>
</organism>
<dbReference type="GO" id="GO:0030246">
    <property type="term" value="F:carbohydrate binding"/>
    <property type="evidence" value="ECO:0007669"/>
    <property type="project" value="InterPro"/>
</dbReference>
<evidence type="ECO:0000259" key="4">
    <source>
        <dbReference type="Pfam" id="PF01055"/>
    </source>
</evidence>
<feature type="domain" description="Glycoside hydrolase family 31 TIM barrel" evidence="4">
    <location>
        <begin position="224"/>
        <end position="538"/>
    </location>
</feature>
<dbReference type="EMBL" id="FLUM01000003">
    <property type="protein sequence ID" value="SBW03654.1"/>
    <property type="molecule type" value="Genomic_DNA"/>
</dbReference>
<reference evidence="7" key="1">
    <citation type="submission" date="2016-04" db="EMBL/GenBank/DDBJ databases">
        <authorList>
            <person name="Evans L.H."/>
            <person name="Alamgir A."/>
            <person name="Owens N."/>
            <person name="Weber N.D."/>
            <person name="Virtaneva K."/>
            <person name="Barbian K."/>
            <person name="Babar A."/>
            <person name="Rosenke K."/>
        </authorList>
    </citation>
    <scope>NUCLEOTIDE SEQUENCE</scope>
    <source>
        <strain evidence="7">86-1</strain>
    </source>
</reference>
<dbReference type="InterPro" id="IPR000322">
    <property type="entry name" value="Glyco_hydro_31_TIM"/>
</dbReference>
<dbReference type="InterPro" id="IPR048395">
    <property type="entry name" value="Glyco_hydro_31_C"/>
</dbReference>
<keyword evidence="3" id="KW-0732">Signal</keyword>
<dbReference type="InterPro" id="IPR011013">
    <property type="entry name" value="Gal_mutarotase_sf_dom"/>
</dbReference>
<evidence type="ECO:0000256" key="2">
    <source>
        <dbReference type="RuleBase" id="RU361185"/>
    </source>
</evidence>
<keyword evidence="2" id="KW-0378">Hydrolase</keyword>
<dbReference type="PANTHER" id="PTHR43863">
    <property type="entry name" value="HYDROLASE, PUTATIVE (AFU_ORTHOLOGUE AFUA_1G03140)-RELATED"/>
    <property type="match status" value="1"/>
</dbReference>
<dbReference type="Pfam" id="PF21365">
    <property type="entry name" value="Glyco_hydro_31_3rd"/>
    <property type="match status" value="1"/>
</dbReference>
<keyword evidence="2" id="KW-0326">Glycosidase</keyword>
<proteinExistence type="inferred from homology"/>
<dbReference type="CDD" id="cd14752">
    <property type="entry name" value="GH31_N"/>
    <property type="match status" value="1"/>
</dbReference>
<evidence type="ECO:0000259" key="5">
    <source>
        <dbReference type="Pfam" id="PF17137"/>
    </source>
</evidence>
<evidence type="ECO:0000256" key="3">
    <source>
        <dbReference type="SAM" id="SignalP"/>
    </source>
</evidence>
<feature type="chain" id="PRO_5013278974" evidence="3">
    <location>
        <begin position="19"/>
        <end position="713"/>
    </location>
</feature>
<protein>
    <submittedName>
        <fullName evidence="7">Alpha-xylosidase</fullName>
    </submittedName>
</protein>
<dbReference type="InterPro" id="IPR033403">
    <property type="entry name" value="DUF5110"/>
</dbReference>
<name>A0A212JW08_9BACT</name>
<evidence type="ECO:0000313" key="7">
    <source>
        <dbReference type="EMBL" id="SBW03654.1"/>
    </source>
</evidence>
<dbReference type="SUPFAM" id="SSF74650">
    <property type="entry name" value="Galactose mutarotase-like"/>
    <property type="match status" value="1"/>
</dbReference>
<accession>A0A212JW08</accession>
<dbReference type="SUPFAM" id="SSF51445">
    <property type="entry name" value="(Trans)glycosidases"/>
    <property type="match status" value="1"/>
</dbReference>
<dbReference type="Gene3D" id="2.60.40.1180">
    <property type="entry name" value="Golgi alpha-mannosidase II"/>
    <property type="match status" value="2"/>
</dbReference>
<dbReference type="PANTHER" id="PTHR43863:SF2">
    <property type="entry name" value="MALTASE-GLUCOAMYLASE"/>
    <property type="match status" value="1"/>
</dbReference>
<dbReference type="InterPro" id="IPR017853">
    <property type="entry name" value="GH"/>
</dbReference>
<dbReference type="Gene3D" id="3.20.20.80">
    <property type="entry name" value="Glycosidases"/>
    <property type="match status" value="1"/>
</dbReference>
<dbReference type="GO" id="GO:0004553">
    <property type="term" value="F:hydrolase activity, hydrolyzing O-glycosyl compounds"/>
    <property type="evidence" value="ECO:0007669"/>
    <property type="project" value="InterPro"/>
</dbReference>
<feature type="signal peptide" evidence="3">
    <location>
        <begin position="1"/>
        <end position="18"/>
    </location>
</feature>
<dbReference type="AlphaFoldDB" id="A0A212JW08"/>
<evidence type="ECO:0000259" key="6">
    <source>
        <dbReference type="Pfam" id="PF21365"/>
    </source>
</evidence>
<gene>
    <name evidence="7" type="ORF">KL86DYS1_30633</name>
</gene>
<dbReference type="RefSeq" id="WP_296942629.1">
    <property type="nucleotide sequence ID" value="NZ_LT599032.1"/>
</dbReference>
<dbReference type="InterPro" id="IPR051816">
    <property type="entry name" value="Glycosyl_Hydrolase_31"/>
</dbReference>
<dbReference type="GO" id="GO:0005975">
    <property type="term" value="P:carbohydrate metabolic process"/>
    <property type="evidence" value="ECO:0007669"/>
    <property type="project" value="InterPro"/>
</dbReference>
<feature type="domain" description="Glycosyl hydrolase family 31 C-terminal" evidence="6">
    <location>
        <begin position="547"/>
        <end position="633"/>
    </location>
</feature>
<dbReference type="Pfam" id="PF01055">
    <property type="entry name" value="Glyco_hydro_31_2nd"/>
    <property type="match status" value="1"/>
</dbReference>
<dbReference type="Gene3D" id="2.60.40.1760">
    <property type="entry name" value="glycosyl hydrolase (family 31)"/>
    <property type="match status" value="1"/>
</dbReference>
<evidence type="ECO:0000256" key="1">
    <source>
        <dbReference type="ARBA" id="ARBA00007806"/>
    </source>
</evidence>
<dbReference type="SUPFAM" id="SSF51011">
    <property type="entry name" value="Glycosyl hydrolase domain"/>
    <property type="match status" value="1"/>
</dbReference>
<sequence length="713" mass="81870">MKKIILSVCILLSSALVAQNEIKKETVAKGVIKLTCGIPEKYTPYSLLDVKPLYENIEKLDEGHIPFSLEDINIIVNKRGCQIEIPLFKDEQLYGFGMQTNSFGQRGLKKKPIVNDHPQNSLGASHAPQTFYVSDRGYGILVNTTRYTTFLCGTNSKQKAIKVPSSKPTGEVFTSEQELYKNEKSGDFVYIDIPNTQGVEIFVFSGTNLLNVVQRYNLFSGGGAMPPLWGLGFKYRTKTDFTQEKVLRALDYLREKQIPCDVFGLEPGWQTASYSCSYVWNEDRFPDHKAMISELESKHIRLNLWEHAYVHPTSPIWEQLKPYSGDFMVWGGLVPDFTLAETKRIFKDYHKTLIAEGVSGFKLDECDNSNVYNGSANWGFPDMTLFPSGMDGEQMHQIFGSLYAKTLNDIYVEQNTRTYQDYRASGVFMSSIPAVLYSDIYGHKDYVQMMCTSAFGGLLWSPEVRRSDSDYDFFHRFQTALLSPIAVNDNWFLENPPWLQYDKEKNNNNEFLPNAREMEDNVRKLVNIRMQLIPYLYDAFANYYQKGIPPFRPLVMDFPTDKKAAIIDHQYMMGAAILVTPLFEKSHSRKVYFPSGCNWYNFNTNEKYEGGKEYDIIATFSQMPIFVKEGAILPLSKVIQYVADNTVFEITPIVYGQNANPATLFEDDGLTYNYKKNEFNTITLSLENGKRKMDKEGTYKKSRYKIQDWIFIK</sequence>
<feature type="domain" description="DUF5110" evidence="5">
    <location>
        <begin position="653"/>
        <end position="704"/>
    </location>
</feature>
<dbReference type="Pfam" id="PF17137">
    <property type="entry name" value="DUF5110"/>
    <property type="match status" value="1"/>
</dbReference>
<comment type="similarity">
    <text evidence="1 2">Belongs to the glycosyl hydrolase 31 family.</text>
</comment>
<dbReference type="InterPro" id="IPR013780">
    <property type="entry name" value="Glyco_hydro_b"/>
</dbReference>
<dbReference type="CDD" id="cd06592">
    <property type="entry name" value="GH31_NET37"/>
    <property type="match status" value="1"/>
</dbReference>